<dbReference type="InterPro" id="IPR011335">
    <property type="entry name" value="Restrct_endonuc-II-like"/>
</dbReference>
<reference evidence="2 3" key="1">
    <citation type="submission" date="2013-07" db="EMBL/GenBank/DDBJ databases">
        <title>Completed genome of Sphingomonas sanxanigenens NX02.</title>
        <authorList>
            <person name="Ma T."/>
            <person name="Huang H."/>
            <person name="Wu M."/>
            <person name="Li X."/>
            <person name="Li G."/>
        </authorList>
    </citation>
    <scope>NUCLEOTIDE SEQUENCE [LARGE SCALE GENOMIC DNA]</scope>
    <source>
        <strain evidence="2 3">NX02</strain>
    </source>
</reference>
<dbReference type="EMBL" id="CP006644">
    <property type="protein sequence ID" value="AHE57088.1"/>
    <property type="molecule type" value="Genomic_DNA"/>
</dbReference>
<dbReference type="STRING" id="1123269.NX02_27515"/>
<dbReference type="Pfam" id="PF04480">
    <property type="entry name" value="DUF559"/>
    <property type="match status" value="1"/>
</dbReference>
<dbReference type="PANTHER" id="PTHR38590">
    <property type="entry name" value="BLL0828 PROTEIN"/>
    <property type="match status" value="1"/>
</dbReference>
<keyword evidence="3" id="KW-1185">Reference proteome</keyword>
<evidence type="ECO:0000259" key="1">
    <source>
        <dbReference type="Pfam" id="PF04480"/>
    </source>
</evidence>
<dbReference type="SUPFAM" id="SSF52980">
    <property type="entry name" value="Restriction endonuclease-like"/>
    <property type="match status" value="1"/>
</dbReference>
<evidence type="ECO:0000313" key="2">
    <source>
        <dbReference type="EMBL" id="AHE57088.1"/>
    </source>
</evidence>
<dbReference type="Proteomes" id="UP000018851">
    <property type="component" value="Chromosome"/>
</dbReference>
<dbReference type="KEGG" id="ssan:NX02_27515"/>
<proteinExistence type="predicted"/>
<dbReference type="InterPro" id="IPR007569">
    <property type="entry name" value="DUF559"/>
</dbReference>
<evidence type="ECO:0000313" key="3">
    <source>
        <dbReference type="Proteomes" id="UP000018851"/>
    </source>
</evidence>
<dbReference type="HOGENOM" id="CLU_107928_2_0_5"/>
<dbReference type="InterPro" id="IPR047216">
    <property type="entry name" value="Endonuclease_DUF559_bact"/>
</dbReference>
<protein>
    <recommendedName>
        <fullName evidence="1">DUF559 domain-containing protein</fullName>
    </recommendedName>
</protein>
<dbReference type="AlphaFoldDB" id="W0ALB7"/>
<gene>
    <name evidence="2" type="ORF">NX02_27515</name>
</gene>
<dbReference type="PATRIC" id="fig|1123269.5.peg.5399"/>
<accession>W0ALB7</accession>
<name>W0ALB7_9SPHN</name>
<organism evidence="2 3">
    <name type="scientific">Sphingomonas sanxanigenens DSM 19645 = NX02</name>
    <dbReference type="NCBI Taxonomy" id="1123269"/>
    <lineage>
        <taxon>Bacteria</taxon>
        <taxon>Pseudomonadati</taxon>
        <taxon>Pseudomonadota</taxon>
        <taxon>Alphaproteobacteria</taxon>
        <taxon>Sphingomonadales</taxon>
        <taxon>Sphingomonadaceae</taxon>
        <taxon>Sphingomonas</taxon>
    </lineage>
</organism>
<dbReference type="eggNOG" id="COG2852">
    <property type="taxonomic scope" value="Bacteria"/>
</dbReference>
<sequence length="118" mass="13185">MRTTQTPAEQKLWLLLRGHRFAGVKFSRQVVIGSFIADFAARMRKIAIEIDGDTHSRQIDYDAARTRRIEEAGYRVIRLTNADVMGNIDGVAQVIEIALGLETAPLPGPLPIGEREQK</sequence>
<feature type="domain" description="DUF559" evidence="1">
    <location>
        <begin position="1"/>
        <end position="97"/>
    </location>
</feature>
<dbReference type="PANTHER" id="PTHR38590:SF1">
    <property type="entry name" value="BLL0828 PROTEIN"/>
    <property type="match status" value="1"/>
</dbReference>
<dbReference type="Gene3D" id="3.40.960.10">
    <property type="entry name" value="VSR Endonuclease"/>
    <property type="match status" value="1"/>
</dbReference>
<dbReference type="CDD" id="cd01038">
    <property type="entry name" value="Endonuclease_DUF559"/>
    <property type="match status" value="1"/>
</dbReference>